<evidence type="ECO:0000256" key="3">
    <source>
        <dbReference type="ARBA" id="ARBA00012438"/>
    </source>
</evidence>
<dbReference type="SMART" id="SM00387">
    <property type="entry name" value="HATPase_c"/>
    <property type="match status" value="1"/>
</dbReference>
<dbReference type="InterPro" id="IPR036890">
    <property type="entry name" value="HATPase_C_sf"/>
</dbReference>
<keyword evidence="9" id="KW-0902">Two-component regulatory system</keyword>
<proteinExistence type="predicted"/>
<dbReference type="PROSITE" id="PS50109">
    <property type="entry name" value="HIS_KIN"/>
    <property type="match status" value="1"/>
</dbReference>
<comment type="caution">
    <text evidence="14">The sequence shown here is derived from an EMBL/GenBank/DDBJ whole genome shotgun (WGS) entry which is preliminary data.</text>
</comment>
<evidence type="ECO:0000256" key="4">
    <source>
        <dbReference type="ARBA" id="ARBA00022553"/>
    </source>
</evidence>
<dbReference type="InterPro" id="IPR003661">
    <property type="entry name" value="HisK_dim/P_dom"/>
</dbReference>
<dbReference type="InterPro" id="IPR036097">
    <property type="entry name" value="HisK_dim/P_sf"/>
</dbReference>
<dbReference type="CDD" id="cd00082">
    <property type="entry name" value="HisKA"/>
    <property type="match status" value="1"/>
</dbReference>
<keyword evidence="4" id="KW-0597">Phosphoprotein</keyword>
<dbReference type="PRINTS" id="PR00344">
    <property type="entry name" value="BCTRLSENSOR"/>
</dbReference>
<dbReference type="SUPFAM" id="SSF158472">
    <property type="entry name" value="HAMP domain-like"/>
    <property type="match status" value="1"/>
</dbReference>
<dbReference type="Gene3D" id="1.10.287.130">
    <property type="match status" value="1"/>
</dbReference>
<dbReference type="PROSITE" id="PS50885">
    <property type="entry name" value="HAMP"/>
    <property type="match status" value="1"/>
</dbReference>
<keyword evidence="8 11" id="KW-1133">Transmembrane helix</keyword>
<reference evidence="14" key="2">
    <citation type="submission" date="2023-01" db="EMBL/GenBank/DDBJ databases">
        <title>Draft genome sequence of Algimonas ampicilliniresistens strain NBRC 108219.</title>
        <authorList>
            <person name="Sun Q."/>
            <person name="Mori K."/>
        </authorList>
    </citation>
    <scope>NUCLEOTIDE SEQUENCE</scope>
    <source>
        <strain evidence="14">NBRC 108219</strain>
    </source>
</reference>
<evidence type="ECO:0000313" key="14">
    <source>
        <dbReference type="EMBL" id="GLQ22337.1"/>
    </source>
</evidence>
<comment type="subcellular location">
    <subcellularLocation>
        <location evidence="2">Membrane</location>
    </subcellularLocation>
</comment>
<dbReference type="PANTHER" id="PTHR45436">
    <property type="entry name" value="SENSOR HISTIDINE KINASE YKOH"/>
    <property type="match status" value="1"/>
</dbReference>
<evidence type="ECO:0000256" key="1">
    <source>
        <dbReference type="ARBA" id="ARBA00000085"/>
    </source>
</evidence>
<dbReference type="CDD" id="cd06225">
    <property type="entry name" value="HAMP"/>
    <property type="match status" value="1"/>
</dbReference>
<dbReference type="Proteomes" id="UP001161391">
    <property type="component" value="Unassembled WGS sequence"/>
</dbReference>
<dbReference type="Pfam" id="PF00672">
    <property type="entry name" value="HAMP"/>
    <property type="match status" value="1"/>
</dbReference>
<dbReference type="CDD" id="cd00075">
    <property type="entry name" value="HATPase"/>
    <property type="match status" value="1"/>
</dbReference>
<dbReference type="SUPFAM" id="SSF47384">
    <property type="entry name" value="Homodimeric domain of signal transducing histidine kinase"/>
    <property type="match status" value="1"/>
</dbReference>
<evidence type="ECO:0000313" key="15">
    <source>
        <dbReference type="Proteomes" id="UP001161391"/>
    </source>
</evidence>
<evidence type="ECO:0000256" key="10">
    <source>
        <dbReference type="ARBA" id="ARBA00023136"/>
    </source>
</evidence>
<evidence type="ECO:0000259" key="12">
    <source>
        <dbReference type="PROSITE" id="PS50109"/>
    </source>
</evidence>
<evidence type="ECO:0000256" key="6">
    <source>
        <dbReference type="ARBA" id="ARBA00022692"/>
    </source>
</evidence>
<dbReference type="InterPro" id="IPR004358">
    <property type="entry name" value="Sig_transdc_His_kin-like_C"/>
</dbReference>
<dbReference type="InterPro" id="IPR050428">
    <property type="entry name" value="TCS_sensor_his_kinase"/>
</dbReference>
<evidence type="ECO:0000256" key="9">
    <source>
        <dbReference type="ARBA" id="ARBA00023012"/>
    </source>
</evidence>
<dbReference type="PANTHER" id="PTHR45436:SF8">
    <property type="entry name" value="HISTIDINE KINASE"/>
    <property type="match status" value="1"/>
</dbReference>
<dbReference type="Gene3D" id="1.10.8.500">
    <property type="entry name" value="HAMP domain in histidine kinase"/>
    <property type="match status" value="1"/>
</dbReference>
<keyword evidence="6 11" id="KW-0812">Transmembrane</keyword>
<keyword evidence="10 11" id="KW-0472">Membrane</keyword>
<evidence type="ECO:0000259" key="13">
    <source>
        <dbReference type="PROSITE" id="PS50885"/>
    </source>
</evidence>
<evidence type="ECO:0000256" key="2">
    <source>
        <dbReference type="ARBA" id="ARBA00004370"/>
    </source>
</evidence>
<sequence length="412" mass="44400">MRTEITNQINDDVASLSEVYLTQGPDAVDVAISQRLALSPLSRAGAHYRFEDQGGLPRSGDLSAAITQSSKLTDPTIVQSTNFGSLTLRATVFQGGETLIVARENSAIRKAAWVQLRNTLIGLVALIALAALIAVRATGSLRQRIGQMNDTLDHVGKGHLDARLPETGQEDELGALASHINGMIGRAERLLNLRKRVTDQVAHEMRSPLTRLDAALLKAQSNTRADPALAKARAELKSSLRLLDGLLDVSSAEAQQGDRRNLEPVDLAELGANMVELFEPVAELRGQHLVLEARAKAVVDAAPAQIGRLISNLIDNALKYADPNTDIIISIDTLGNKAVLSVANQGPQILGELRSEIFTPFFRHPDMAEKQGHGLGLALCRSIALRHDGTLDITPNPHLTIFTLTLPLTEQS</sequence>
<protein>
    <recommendedName>
        <fullName evidence="3">histidine kinase</fullName>
        <ecNumber evidence="3">2.7.13.3</ecNumber>
    </recommendedName>
</protein>
<evidence type="ECO:0000256" key="11">
    <source>
        <dbReference type="SAM" id="Phobius"/>
    </source>
</evidence>
<organism evidence="14 15">
    <name type="scientific">Algimonas ampicilliniresistens</name>
    <dbReference type="NCBI Taxonomy" id="1298735"/>
    <lineage>
        <taxon>Bacteria</taxon>
        <taxon>Pseudomonadati</taxon>
        <taxon>Pseudomonadota</taxon>
        <taxon>Alphaproteobacteria</taxon>
        <taxon>Maricaulales</taxon>
        <taxon>Robiginitomaculaceae</taxon>
        <taxon>Algimonas</taxon>
    </lineage>
</organism>
<accession>A0ABQ5V5Q3</accession>
<gene>
    <name evidence="14" type="ORF">GCM10007853_02110</name>
</gene>
<dbReference type="EMBL" id="BSNK01000001">
    <property type="protein sequence ID" value="GLQ22337.1"/>
    <property type="molecule type" value="Genomic_DNA"/>
</dbReference>
<dbReference type="Gene3D" id="3.30.565.10">
    <property type="entry name" value="Histidine kinase-like ATPase, C-terminal domain"/>
    <property type="match status" value="1"/>
</dbReference>
<comment type="catalytic activity">
    <reaction evidence="1">
        <text>ATP + protein L-histidine = ADP + protein N-phospho-L-histidine.</text>
        <dbReference type="EC" id="2.7.13.3"/>
    </reaction>
</comment>
<feature type="domain" description="Histidine kinase" evidence="12">
    <location>
        <begin position="200"/>
        <end position="410"/>
    </location>
</feature>
<dbReference type="EC" id="2.7.13.3" evidence="3"/>
<dbReference type="SUPFAM" id="SSF55874">
    <property type="entry name" value="ATPase domain of HSP90 chaperone/DNA topoisomerase II/histidine kinase"/>
    <property type="match status" value="1"/>
</dbReference>
<dbReference type="InterPro" id="IPR003594">
    <property type="entry name" value="HATPase_dom"/>
</dbReference>
<keyword evidence="15" id="KW-1185">Reference proteome</keyword>
<dbReference type="InterPro" id="IPR005467">
    <property type="entry name" value="His_kinase_dom"/>
</dbReference>
<reference evidence="14" key="1">
    <citation type="journal article" date="2014" name="Int. J. Syst. Evol. Microbiol.">
        <title>Complete genome of a new Firmicutes species belonging to the dominant human colonic microbiota ('Ruminococcus bicirculans') reveals two chromosomes and a selective capacity to utilize plant glucans.</title>
        <authorList>
            <consortium name="NISC Comparative Sequencing Program"/>
            <person name="Wegmann U."/>
            <person name="Louis P."/>
            <person name="Goesmann A."/>
            <person name="Henrissat B."/>
            <person name="Duncan S.H."/>
            <person name="Flint H.J."/>
        </authorList>
    </citation>
    <scope>NUCLEOTIDE SEQUENCE</scope>
    <source>
        <strain evidence="14">NBRC 108219</strain>
    </source>
</reference>
<evidence type="ECO:0000256" key="5">
    <source>
        <dbReference type="ARBA" id="ARBA00022679"/>
    </source>
</evidence>
<keyword evidence="7" id="KW-0418">Kinase</keyword>
<name>A0ABQ5V5Q3_9PROT</name>
<keyword evidence="5" id="KW-0808">Transferase</keyword>
<feature type="domain" description="HAMP" evidence="13">
    <location>
        <begin position="139"/>
        <end position="192"/>
    </location>
</feature>
<dbReference type="Pfam" id="PF02518">
    <property type="entry name" value="HATPase_c"/>
    <property type="match status" value="1"/>
</dbReference>
<feature type="transmembrane region" description="Helical" evidence="11">
    <location>
        <begin position="119"/>
        <end position="139"/>
    </location>
</feature>
<evidence type="ECO:0000256" key="7">
    <source>
        <dbReference type="ARBA" id="ARBA00022777"/>
    </source>
</evidence>
<evidence type="ECO:0000256" key="8">
    <source>
        <dbReference type="ARBA" id="ARBA00022989"/>
    </source>
</evidence>
<dbReference type="SMART" id="SM00304">
    <property type="entry name" value="HAMP"/>
    <property type="match status" value="1"/>
</dbReference>
<dbReference type="InterPro" id="IPR003660">
    <property type="entry name" value="HAMP_dom"/>
</dbReference>